<feature type="compositionally biased region" description="Acidic residues" evidence="1">
    <location>
        <begin position="431"/>
        <end position="447"/>
    </location>
</feature>
<feature type="transmembrane region" description="Helical" evidence="2">
    <location>
        <begin position="157"/>
        <end position="181"/>
    </location>
</feature>
<name>A0A8X7MUL2_9BASI</name>
<evidence type="ECO:0000256" key="2">
    <source>
        <dbReference type="SAM" id="Phobius"/>
    </source>
</evidence>
<keyword evidence="2" id="KW-1133">Transmembrane helix</keyword>
<feature type="compositionally biased region" description="Basic and acidic residues" evidence="1">
    <location>
        <begin position="624"/>
        <end position="638"/>
    </location>
</feature>
<dbReference type="AlphaFoldDB" id="A0A8X7MUL2"/>
<feature type="compositionally biased region" description="Low complexity" evidence="1">
    <location>
        <begin position="672"/>
        <end position="681"/>
    </location>
</feature>
<sequence length="875" mass="95282">MIAGSLPQYSAGAISPVPAQSLSSLADDGHMDMVSTDLVRTGVTFLLVYNYLAMFLFCLIAFVLMKNGLRVFSAKRFKPVFTVLGIAILMSLISSIMNSVFWASRLLHRSDRNSLDAFWLASITLVFLVPLVTQSALTIRIYALLPPMLASTRKRIMILACPVLLKVVRLIVLSVAMAHTYRNIRNHAGMPANALYTSSNWGFLMAELWFAFFDSLYASCFLLAVFLRSGRRNDSSLLVPSHGWLSGWLRLSLYACMFSFVVPTCFTFALAMAITLKVDEVVFGYLLIVNVILQNVGGLLATLSSQHRWRNSRFATSGMAHTPVTPNFARSIGGSGSAAGDMEGGGGAKASMAGWRSPAWTDGMQLATDSPRVSLWAMQGGVPVNPAFPAQSAHRHWTQRGHTRRPSFLRGPTSMDVFTATIGNLSRASGVDDEGAVERDTGDDDGDSSERRAYQRRSSEPQPEKRKVHANVGWPPSRTESFGKTSTGTQEDQCPDWSDGLSRTLSSPAVMRQPYGDGQYPRLVGVEPGRSAVAEEGPIAWKAGQSTAAALATYGRWITAGLSRRFDGGSYTGESEAPRSVIQRSASARVAQTRGSSRGVKNEVRPVFSLTSFTDSYAEGRRQLGHRTSKEQQQDVRLCRAGSPSASGAQTQRCACGRSIRGRDDSGRRSSSRASVSPRGRTVAVDFDLPNSKPSSTAVIPQLKSRVAPERRPPSITADGSGGEDEDSRRSFDMRGWADRDRRSSTSAIDSGVRTPTPKDRTDGMEMEIELQTSADMHDDRHLGISPCTQSADNPWLPTNKPSHRPSRRDGARRTSASAGRLRKGRGEEEEEEEAGTECRGNGEERKLSMDFGLGEPLGSPGSERRRSSDATLCS</sequence>
<reference evidence="3" key="2">
    <citation type="journal article" date="2019" name="IMA Fungus">
        <title>Genome sequencing and comparison of five Tilletia species to identify candidate genes for the detection of regulated species infecting wheat.</title>
        <authorList>
            <person name="Nguyen H.D.T."/>
            <person name="Sultana T."/>
            <person name="Kesanakurti P."/>
            <person name="Hambleton S."/>
        </authorList>
    </citation>
    <scope>NUCLEOTIDE SEQUENCE</scope>
    <source>
        <strain evidence="3">DAOMC 236426</strain>
    </source>
</reference>
<feature type="transmembrane region" description="Helical" evidence="2">
    <location>
        <begin position="77"/>
        <end position="97"/>
    </location>
</feature>
<feature type="compositionally biased region" description="Polar residues" evidence="1">
    <location>
        <begin position="478"/>
        <end position="492"/>
    </location>
</feature>
<feature type="transmembrane region" description="Helical" evidence="2">
    <location>
        <begin position="43"/>
        <end position="65"/>
    </location>
</feature>
<comment type="caution">
    <text evidence="3">The sequence shown here is derived from an EMBL/GenBank/DDBJ whole genome shotgun (WGS) entry which is preliminary data.</text>
</comment>
<feature type="compositionally biased region" description="Basic and acidic residues" evidence="1">
    <location>
        <begin position="448"/>
        <end position="465"/>
    </location>
</feature>
<feature type="transmembrane region" description="Helical" evidence="2">
    <location>
        <begin position="201"/>
        <end position="227"/>
    </location>
</feature>
<feature type="region of interest" description="Disordered" evidence="1">
    <location>
        <begin position="569"/>
        <end position="599"/>
    </location>
</feature>
<feature type="region of interest" description="Disordered" evidence="1">
    <location>
        <begin position="391"/>
        <end position="413"/>
    </location>
</feature>
<dbReference type="EMBL" id="LWDE02000303">
    <property type="protein sequence ID" value="KAE8249121.1"/>
    <property type="molecule type" value="Genomic_DNA"/>
</dbReference>
<feature type="compositionally biased region" description="Basic residues" evidence="1">
    <location>
        <begin position="393"/>
        <end position="407"/>
    </location>
</feature>
<feature type="transmembrane region" description="Helical" evidence="2">
    <location>
        <begin position="117"/>
        <end position="145"/>
    </location>
</feature>
<evidence type="ECO:0000313" key="3">
    <source>
        <dbReference type="EMBL" id="KAE8249121.1"/>
    </source>
</evidence>
<feature type="region of interest" description="Disordered" evidence="1">
    <location>
        <begin position="429"/>
        <end position="504"/>
    </location>
</feature>
<feature type="transmembrane region" description="Helical" evidence="2">
    <location>
        <begin position="282"/>
        <end position="303"/>
    </location>
</feature>
<organism evidence="3 4">
    <name type="scientific">Tilletia controversa</name>
    <name type="common">dwarf bunt fungus</name>
    <dbReference type="NCBI Taxonomy" id="13291"/>
    <lineage>
        <taxon>Eukaryota</taxon>
        <taxon>Fungi</taxon>
        <taxon>Dikarya</taxon>
        <taxon>Basidiomycota</taxon>
        <taxon>Ustilaginomycotina</taxon>
        <taxon>Exobasidiomycetes</taxon>
        <taxon>Tilletiales</taxon>
        <taxon>Tilletiaceae</taxon>
        <taxon>Tilletia</taxon>
    </lineage>
</organism>
<keyword evidence="2" id="KW-0472">Membrane</keyword>
<feature type="compositionally biased region" description="Polar residues" evidence="1">
    <location>
        <begin position="644"/>
        <end position="653"/>
    </location>
</feature>
<feature type="compositionally biased region" description="Basic and acidic residues" evidence="1">
    <location>
        <begin position="727"/>
        <end position="744"/>
    </location>
</feature>
<keyword evidence="4" id="KW-1185">Reference proteome</keyword>
<feature type="region of interest" description="Disordered" evidence="1">
    <location>
        <begin position="624"/>
        <end position="875"/>
    </location>
</feature>
<accession>A0A8X7MUL2</accession>
<feature type="transmembrane region" description="Helical" evidence="2">
    <location>
        <begin position="248"/>
        <end position="276"/>
    </location>
</feature>
<evidence type="ECO:0000313" key="4">
    <source>
        <dbReference type="Proteomes" id="UP000077684"/>
    </source>
</evidence>
<gene>
    <name evidence="3" type="ORF">A4X06_0g3377</name>
</gene>
<proteinExistence type="predicted"/>
<protein>
    <recommendedName>
        <fullName evidence="5">Transmembrane protein</fullName>
    </recommendedName>
</protein>
<evidence type="ECO:0008006" key="5">
    <source>
        <dbReference type="Google" id="ProtNLM"/>
    </source>
</evidence>
<evidence type="ECO:0000256" key="1">
    <source>
        <dbReference type="SAM" id="MobiDB-lite"/>
    </source>
</evidence>
<keyword evidence="2" id="KW-0812">Transmembrane</keyword>
<reference evidence="3" key="1">
    <citation type="submission" date="2016-04" db="EMBL/GenBank/DDBJ databases">
        <authorList>
            <person name="Nguyen H.D."/>
            <person name="Samba Siva P."/>
            <person name="Cullis J."/>
            <person name="Levesque C.A."/>
            <person name="Hambleton S."/>
        </authorList>
    </citation>
    <scope>NUCLEOTIDE SEQUENCE</scope>
    <source>
        <strain evidence="3">DAOMC 236426</strain>
    </source>
</reference>
<dbReference type="Proteomes" id="UP000077684">
    <property type="component" value="Unassembled WGS sequence"/>
</dbReference>